<evidence type="ECO:0000313" key="2">
    <source>
        <dbReference type="EMBL" id="WBO22484.1"/>
    </source>
</evidence>
<proteinExistence type="predicted"/>
<dbReference type="Proteomes" id="UP001210865">
    <property type="component" value="Chromosome"/>
</dbReference>
<dbReference type="PROSITE" id="PS51257">
    <property type="entry name" value="PROKAR_LIPOPROTEIN"/>
    <property type="match status" value="1"/>
</dbReference>
<evidence type="ECO:0000256" key="1">
    <source>
        <dbReference type="SAM" id="SignalP"/>
    </source>
</evidence>
<accession>A0ABY7NRA7</accession>
<dbReference type="EMBL" id="CP115174">
    <property type="protein sequence ID" value="WBO22484.1"/>
    <property type="molecule type" value="Genomic_DNA"/>
</dbReference>
<protein>
    <submittedName>
        <fullName evidence="2">Uncharacterized protein</fullName>
    </submittedName>
</protein>
<evidence type="ECO:0000313" key="3">
    <source>
        <dbReference type="Proteomes" id="UP001210865"/>
    </source>
</evidence>
<organism evidence="2 3">
    <name type="scientific">Sphingomonas abietis</name>
    <dbReference type="NCBI Taxonomy" id="3012344"/>
    <lineage>
        <taxon>Bacteria</taxon>
        <taxon>Pseudomonadati</taxon>
        <taxon>Pseudomonadota</taxon>
        <taxon>Alphaproteobacteria</taxon>
        <taxon>Sphingomonadales</taxon>
        <taxon>Sphingomonadaceae</taxon>
        <taxon>Sphingomonas</taxon>
    </lineage>
</organism>
<feature type="chain" id="PRO_5046801359" evidence="1">
    <location>
        <begin position="29"/>
        <end position="239"/>
    </location>
</feature>
<keyword evidence="3" id="KW-1185">Reference proteome</keyword>
<gene>
    <name evidence="2" type="ORF">PBT88_20515</name>
</gene>
<name>A0ABY7NRA7_9SPHN</name>
<reference evidence="2 3" key="1">
    <citation type="submission" date="2022-12" db="EMBL/GenBank/DDBJ databases">
        <title>Sphingomonas abieness sp. nov., an endophytic bacterium isolated from Abies koreana.</title>
        <authorList>
            <person name="Jiang L."/>
            <person name="Lee J."/>
        </authorList>
    </citation>
    <scope>NUCLEOTIDE SEQUENCE [LARGE SCALE GENOMIC DNA]</scope>
    <source>
        <strain evidence="3">PAMB 00755</strain>
    </source>
</reference>
<feature type="signal peptide" evidence="1">
    <location>
        <begin position="1"/>
        <end position="28"/>
    </location>
</feature>
<keyword evidence="1" id="KW-0732">Signal</keyword>
<sequence>MGRFGIEGRMRLALAMLLVGACAAPTQAGLFAKHAVGVTGIYGSPRPMTVTAPDGRTRAIARFSDWTPDDDSDDHLSVFIGGDDHDFAGGPHAELLWAPDSRALAVTANAVTADDEDGQGSFETTILVRKPKGRHWREINLTRKIRKLFAPQMLCDDHEKANVGAVGWTSGQRLIVAAQVPVHSSCANRGGTAAYIVDVQTGDVLMDVDARVLRQRYGQMLGTAFPKIRAHHHRHRRKR</sequence>
<dbReference type="RefSeq" id="WP_270077127.1">
    <property type="nucleotide sequence ID" value="NZ_CP115174.1"/>
</dbReference>